<keyword evidence="5 7" id="KW-1133">Transmembrane helix</keyword>
<keyword evidence="3" id="KW-1003">Cell membrane</keyword>
<dbReference type="Gene3D" id="1.10.3720.10">
    <property type="entry name" value="MetI-like"/>
    <property type="match status" value="1"/>
</dbReference>
<evidence type="ECO:0000256" key="4">
    <source>
        <dbReference type="ARBA" id="ARBA00022692"/>
    </source>
</evidence>
<organism evidence="9 10">
    <name type="scientific">Gemelliphila palaticanis</name>
    <dbReference type="NCBI Taxonomy" id="81950"/>
    <lineage>
        <taxon>Bacteria</taxon>
        <taxon>Bacillati</taxon>
        <taxon>Bacillota</taxon>
        <taxon>Bacilli</taxon>
        <taxon>Bacillales</taxon>
        <taxon>Gemellaceae</taxon>
        <taxon>Gemelliphila</taxon>
    </lineage>
</organism>
<evidence type="ECO:0000256" key="7">
    <source>
        <dbReference type="RuleBase" id="RU363032"/>
    </source>
</evidence>
<sequence>MSNNTKEKINNSYPSTWSVVSREFKKDKIALTSLIILVSLISFVILFNIYIRVTDLHASYQDVDILNRFLLPGEDGYLLGTESGGKSVFGLLMMGTMNSLIVSLCVTTITICVGTLVGLVISYYGGIVDNIAMRFIDFLVVLPYLMIIIVFVSVKKDYGIVSFIFMLSAFAWMGPTRLVRSKALSESRRDYVLASKTMGTKDLTIMLKGILPNIGSIIIVEATLLFVANMGLEVALSFLGFGLPVGTASIGTLLSYAKDADILVNKMYIWGPAALVILILALSINYIGQALRRALDARQRL</sequence>
<dbReference type="CDD" id="cd06261">
    <property type="entry name" value="TM_PBP2"/>
    <property type="match status" value="1"/>
</dbReference>
<dbReference type="SUPFAM" id="SSF161098">
    <property type="entry name" value="MetI-like"/>
    <property type="match status" value="1"/>
</dbReference>
<dbReference type="InterPro" id="IPR000515">
    <property type="entry name" value="MetI-like"/>
</dbReference>
<dbReference type="Proteomes" id="UP000531840">
    <property type="component" value="Unassembled WGS sequence"/>
</dbReference>
<evidence type="ECO:0000256" key="6">
    <source>
        <dbReference type="ARBA" id="ARBA00023136"/>
    </source>
</evidence>
<keyword evidence="10" id="KW-1185">Reference proteome</keyword>
<dbReference type="RefSeq" id="WP_179941602.1">
    <property type="nucleotide sequence ID" value="NZ_JACBYF010000013.1"/>
</dbReference>
<feature type="transmembrane region" description="Helical" evidence="7">
    <location>
        <begin position="100"/>
        <end position="123"/>
    </location>
</feature>
<evidence type="ECO:0000256" key="3">
    <source>
        <dbReference type="ARBA" id="ARBA00022475"/>
    </source>
</evidence>
<name>A0ABX2T2E6_9BACL</name>
<keyword evidence="4 7" id="KW-0812">Transmembrane</keyword>
<keyword evidence="6 7" id="KW-0472">Membrane</keyword>
<feature type="transmembrane region" description="Helical" evidence="7">
    <location>
        <begin position="160"/>
        <end position="179"/>
    </location>
</feature>
<feature type="transmembrane region" description="Helical" evidence="7">
    <location>
        <begin position="234"/>
        <end position="256"/>
    </location>
</feature>
<comment type="caution">
    <text evidence="9">The sequence shown here is derived from an EMBL/GenBank/DDBJ whole genome shotgun (WGS) entry which is preliminary data.</text>
</comment>
<feature type="transmembrane region" description="Helical" evidence="7">
    <location>
        <begin position="205"/>
        <end position="228"/>
    </location>
</feature>
<keyword evidence="2 7" id="KW-0813">Transport</keyword>
<comment type="similarity">
    <text evidence="7">Belongs to the binding-protein-dependent transport system permease family.</text>
</comment>
<feature type="transmembrane region" description="Helical" evidence="7">
    <location>
        <begin position="29"/>
        <end position="51"/>
    </location>
</feature>
<dbReference type="PANTHER" id="PTHR43386:SF1">
    <property type="entry name" value="D,D-DIPEPTIDE TRANSPORT SYSTEM PERMEASE PROTEIN DDPC-RELATED"/>
    <property type="match status" value="1"/>
</dbReference>
<evidence type="ECO:0000313" key="9">
    <source>
        <dbReference type="EMBL" id="NYS47817.1"/>
    </source>
</evidence>
<feature type="transmembrane region" description="Helical" evidence="7">
    <location>
        <begin position="268"/>
        <end position="288"/>
    </location>
</feature>
<dbReference type="PROSITE" id="PS50928">
    <property type="entry name" value="ABC_TM1"/>
    <property type="match status" value="1"/>
</dbReference>
<accession>A0ABX2T2E6</accession>
<proteinExistence type="inferred from homology"/>
<protein>
    <submittedName>
        <fullName evidence="9">ABC transporter permease</fullName>
    </submittedName>
</protein>
<feature type="transmembrane region" description="Helical" evidence="7">
    <location>
        <begin position="135"/>
        <end position="154"/>
    </location>
</feature>
<evidence type="ECO:0000256" key="5">
    <source>
        <dbReference type="ARBA" id="ARBA00022989"/>
    </source>
</evidence>
<dbReference type="InterPro" id="IPR050366">
    <property type="entry name" value="BP-dependent_transpt_permease"/>
</dbReference>
<dbReference type="EMBL" id="JACBYF010000013">
    <property type="protein sequence ID" value="NYS47817.1"/>
    <property type="molecule type" value="Genomic_DNA"/>
</dbReference>
<reference evidence="9 10" key="1">
    <citation type="submission" date="2020-07" db="EMBL/GenBank/DDBJ databases">
        <title>MOT database genomes.</title>
        <authorList>
            <person name="Joseph S."/>
            <person name="Aduse-Opoku J."/>
            <person name="Hashim A."/>
            <person name="Wade W."/>
            <person name="Curtis M."/>
        </authorList>
    </citation>
    <scope>NUCLEOTIDE SEQUENCE [LARGE SCALE GENOMIC DNA]</scope>
    <source>
        <strain evidence="9 10">CIP 106318</strain>
    </source>
</reference>
<evidence type="ECO:0000259" key="8">
    <source>
        <dbReference type="PROSITE" id="PS50928"/>
    </source>
</evidence>
<dbReference type="InterPro" id="IPR035906">
    <property type="entry name" value="MetI-like_sf"/>
</dbReference>
<evidence type="ECO:0000256" key="2">
    <source>
        <dbReference type="ARBA" id="ARBA00022448"/>
    </source>
</evidence>
<comment type="subcellular location">
    <subcellularLocation>
        <location evidence="1 7">Cell membrane</location>
        <topology evidence="1 7">Multi-pass membrane protein</topology>
    </subcellularLocation>
</comment>
<dbReference type="Pfam" id="PF00528">
    <property type="entry name" value="BPD_transp_1"/>
    <property type="match status" value="1"/>
</dbReference>
<gene>
    <name evidence="9" type="ORF">HZY85_06395</name>
</gene>
<dbReference type="PANTHER" id="PTHR43386">
    <property type="entry name" value="OLIGOPEPTIDE TRANSPORT SYSTEM PERMEASE PROTEIN APPC"/>
    <property type="match status" value="1"/>
</dbReference>
<evidence type="ECO:0000313" key="10">
    <source>
        <dbReference type="Proteomes" id="UP000531840"/>
    </source>
</evidence>
<feature type="domain" description="ABC transmembrane type-1" evidence="8">
    <location>
        <begin position="96"/>
        <end position="288"/>
    </location>
</feature>
<evidence type="ECO:0000256" key="1">
    <source>
        <dbReference type="ARBA" id="ARBA00004651"/>
    </source>
</evidence>